<evidence type="ECO:0000256" key="4">
    <source>
        <dbReference type="ARBA" id="ARBA00023015"/>
    </source>
</evidence>
<dbReference type="PANTHER" id="PTHR11078:SF3">
    <property type="entry name" value="ANTITERMINATION NUSB DOMAIN-CONTAINING PROTEIN"/>
    <property type="match status" value="1"/>
</dbReference>
<feature type="domain" description="NusB/RsmB/TIM44" evidence="8">
    <location>
        <begin position="22"/>
        <end position="154"/>
    </location>
</feature>
<dbReference type="GO" id="GO:0005829">
    <property type="term" value="C:cytosol"/>
    <property type="evidence" value="ECO:0007669"/>
    <property type="project" value="TreeGrafter"/>
</dbReference>
<feature type="region of interest" description="Disordered" evidence="7">
    <location>
        <begin position="162"/>
        <end position="181"/>
    </location>
</feature>
<dbReference type="GO" id="GO:0003723">
    <property type="term" value="F:RNA binding"/>
    <property type="evidence" value="ECO:0007669"/>
    <property type="project" value="UniProtKB-UniRule"/>
</dbReference>
<evidence type="ECO:0000313" key="10">
    <source>
        <dbReference type="Proteomes" id="UP000183900"/>
    </source>
</evidence>
<keyword evidence="4 6" id="KW-0805">Transcription regulation</keyword>
<reference evidence="10" key="1">
    <citation type="submission" date="2015-08" db="EMBL/GenBank/DDBJ databases">
        <authorList>
            <person name="Varghese N."/>
        </authorList>
    </citation>
    <scope>NUCLEOTIDE SEQUENCE [LARGE SCALE GENOMIC DNA]</scope>
    <source>
        <strain evidence="10">DSM 23407</strain>
    </source>
</reference>
<keyword evidence="2 6" id="KW-0889">Transcription antitermination</keyword>
<dbReference type="HAMAP" id="MF_00073">
    <property type="entry name" value="NusB"/>
    <property type="match status" value="1"/>
</dbReference>
<evidence type="ECO:0000256" key="1">
    <source>
        <dbReference type="ARBA" id="ARBA00005952"/>
    </source>
</evidence>
<dbReference type="NCBIfam" id="TIGR01951">
    <property type="entry name" value="nusB"/>
    <property type="match status" value="1"/>
</dbReference>
<evidence type="ECO:0000256" key="5">
    <source>
        <dbReference type="ARBA" id="ARBA00023163"/>
    </source>
</evidence>
<dbReference type="SUPFAM" id="SSF48013">
    <property type="entry name" value="NusB-like"/>
    <property type="match status" value="1"/>
</dbReference>
<dbReference type="AlphaFoldDB" id="A0A0K6IAJ4"/>
<organism evidence="9 10">
    <name type="scientific">Pannonibacter indicus</name>
    <dbReference type="NCBI Taxonomy" id="466044"/>
    <lineage>
        <taxon>Bacteria</taxon>
        <taxon>Pseudomonadati</taxon>
        <taxon>Pseudomonadota</taxon>
        <taxon>Alphaproteobacteria</taxon>
        <taxon>Hyphomicrobiales</taxon>
        <taxon>Stappiaceae</taxon>
        <taxon>Pannonibacter</taxon>
    </lineage>
</organism>
<proteinExistence type="inferred from homology"/>
<comment type="function">
    <text evidence="6">Involved in transcription antitermination. Required for transcription of ribosomal RNA (rRNA) genes. Binds specifically to the boxA antiterminator sequence of the ribosomal RNA (rrn) operons.</text>
</comment>
<dbReference type="InterPro" id="IPR035926">
    <property type="entry name" value="NusB-like_sf"/>
</dbReference>
<keyword evidence="10" id="KW-1185">Reference proteome</keyword>
<dbReference type="Proteomes" id="UP000183900">
    <property type="component" value="Unassembled WGS sequence"/>
</dbReference>
<protein>
    <recommendedName>
        <fullName evidence="6">Transcription antitermination protein NusB</fullName>
    </recommendedName>
    <alternativeName>
        <fullName evidence="6">Antitermination factor NusB</fullName>
    </alternativeName>
</protein>
<evidence type="ECO:0000259" key="8">
    <source>
        <dbReference type="Pfam" id="PF01029"/>
    </source>
</evidence>
<dbReference type="EMBL" id="CYHE01000018">
    <property type="protein sequence ID" value="CUB00352.1"/>
    <property type="molecule type" value="Genomic_DNA"/>
</dbReference>
<evidence type="ECO:0000256" key="2">
    <source>
        <dbReference type="ARBA" id="ARBA00022814"/>
    </source>
</evidence>
<dbReference type="OrthoDB" id="9797817at2"/>
<evidence type="ECO:0000313" key="9">
    <source>
        <dbReference type="EMBL" id="CUB00352.1"/>
    </source>
</evidence>
<feature type="compositionally biased region" description="Low complexity" evidence="7">
    <location>
        <begin position="165"/>
        <end position="174"/>
    </location>
</feature>
<keyword evidence="3 6" id="KW-0694">RNA-binding</keyword>
<dbReference type="GO" id="GO:0006353">
    <property type="term" value="P:DNA-templated transcription termination"/>
    <property type="evidence" value="ECO:0007669"/>
    <property type="project" value="UniProtKB-UniRule"/>
</dbReference>
<evidence type="ECO:0000256" key="3">
    <source>
        <dbReference type="ARBA" id="ARBA00022884"/>
    </source>
</evidence>
<evidence type="ECO:0000256" key="6">
    <source>
        <dbReference type="HAMAP-Rule" id="MF_00073"/>
    </source>
</evidence>
<accession>A0A0K6IAJ4</accession>
<name>A0A0K6IAJ4_9HYPH</name>
<keyword evidence="5 6" id="KW-0804">Transcription</keyword>
<dbReference type="RefSeq" id="WP_050471311.1">
    <property type="nucleotide sequence ID" value="NZ_CYHE01000018.1"/>
</dbReference>
<comment type="similarity">
    <text evidence="1 6">Belongs to the NusB family.</text>
</comment>
<dbReference type="Pfam" id="PF01029">
    <property type="entry name" value="NusB"/>
    <property type="match status" value="1"/>
</dbReference>
<sequence>MTGEADQNKGPEIRPANKRGAARLGAVQALYQMDVGGSSVTDVVNEFTAFRLGKEVDGYQYRDADEQWFKDIVRGVVAEQLRLDPFIHTALVEDWPLKRIDSLLRAILRAGSYELLRRRDVPPKVIISEYIDVAKAFYAEDEPRLVNGVLDRLAHQLRSAELEPLEPAAEAGEGQDAQDGQ</sequence>
<evidence type="ECO:0000256" key="7">
    <source>
        <dbReference type="SAM" id="MobiDB-lite"/>
    </source>
</evidence>
<dbReference type="PANTHER" id="PTHR11078">
    <property type="entry name" value="N UTILIZATION SUBSTANCE PROTEIN B-RELATED"/>
    <property type="match status" value="1"/>
</dbReference>
<gene>
    <name evidence="6" type="primary">nusB</name>
    <name evidence="9" type="ORF">Ga0061067_11820</name>
</gene>
<dbReference type="Gene3D" id="1.10.940.10">
    <property type="entry name" value="NusB-like"/>
    <property type="match status" value="1"/>
</dbReference>
<dbReference type="GO" id="GO:0031564">
    <property type="term" value="P:transcription antitermination"/>
    <property type="evidence" value="ECO:0007669"/>
    <property type="project" value="UniProtKB-KW"/>
</dbReference>
<dbReference type="InterPro" id="IPR011605">
    <property type="entry name" value="NusB_fam"/>
</dbReference>
<dbReference type="InterPro" id="IPR006027">
    <property type="entry name" value="NusB_RsmB_TIM44"/>
</dbReference>